<evidence type="ECO:0000313" key="2">
    <source>
        <dbReference type="EMBL" id="AXQ69567.1"/>
    </source>
</evidence>
<keyword evidence="3" id="KW-1185">Reference proteome</keyword>
<gene>
    <name evidence="1" type="ORF">CcrBL9_gp027</name>
    <name evidence="2" type="ORF">CcrBL9_gp543</name>
</gene>
<organism evidence="2 3">
    <name type="scientific">Caulobacter phage CcrBL9</name>
    <dbReference type="NCBI Taxonomy" id="2283270"/>
    <lineage>
        <taxon>Viruses</taxon>
        <taxon>Duplodnaviria</taxon>
        <taxon>Heunggongvirae</taxon>
        <taxon>Uroviricota</taxon>
        <taxon>Caudoviricetes</taxon>
        <taxon>Jeanschmidtviridae</taxon>
        <taxon>Bertelyvirus</taxon>
        <taxon>Bertelyvirus BL9</taxon>
    </lineage>
</organism>
<reference evidence="2 3" key="3">
    <citation type="submission" date="2018-09" db="EMBL/GenBank/DDBJ databases">
        <title>Giant CbK-like Caulobacter bacteriophages have genetically divergent genomes.</title>
        <authorList>
            <person name="Wilson K."/>
            <person name="Ely B."/>
        </authorList>
    </citation>
    <scope>NUCLEOTIDE SEQUENCE [LARGE SCALE GENOMIC DNA]</scope>
</reference>
<dbReference type="EMBL" id="MH588546">
    <property type="protein sequence ID" value="AXQ69051.1"/>
    <property type="molecule type" value="Genomic_DNA"/>
</dbReference>
<dbReference type="Proteomes" id="UP000259421">
    <property type="component" value="Segment"/>
</dbReference>
<protein>
    <submittedName>
        <fullName evidence="2">Uncharacterized protein</fullName>
    </submittedName>
</protein>
<proteinExistence type="predicted"/>
<dbReference type="EMBL" id="MH588546">
    <property type="protein sequence ID" value="AXQ69567.1"/>
    <property type="molecule type" value="Genomic_DNA"/>
</dbReference>
<reference evidence="2" key="2">
    <citation type="submission" date="2018-07" db="EMBL/GenBank/DDBJ databases">
        <authorList>
            <person name="Quirk P.G."/>
            <person name="Krulwich T.A."/>
        </authorList>
    </citation>
    <scope>NUCLEOTIDE SEQUENCE</scope>
</reference>
<reference evidence="3" key="1">
    <citation type="submission" date="2018-07" db="EMBL/GenBank/DDBJ databases">
        <title>Giant CbK-like Caulobacter bacteriophages have genetically divergent genomes.</title>
        <authorList>
            <person name="Wilson K.M."/>
            <person name="Ely B."/>
        </authorList>
    </citation>
    <scope>NUCLEOTIDE SEQUENCE [LARGE SCALE GENOMIC DNA]</scope>
</reference>
<evidence type="ECO:0000313" key="3">
    <source>
        <dbReference type="Proteomes" id="UP000259421"/>
    </source>
</evidence>
<evidence type="ECO:0000313" key="1">
    <source>
        <dbReference type="EMBL" id="AXQ69051.1"/>
    </source>
</evidence>
<accession>A0A385EFK6</accession>
<name>A0A385EFK6_9CAUD</name>
<sequence length="152" mass="17088">MSYSGPITISQGLRWRLDSYGNGAAYAFYDLSAGASVWLEGDDATTFRDDYDNAEKRRPQDEPDEIMGHLWHDHEYGAAAKVRAVTVRRIIREDTVILLRPGESEADAKERAIFNQSSLKWDTYDCEYSADAAEDAPAEEYAYLLTGHPCAI</sequence>